<comment type="caution">
    <text evidence="1">The sequence shown here is derived from an EMBL/GenBank/DDBJ whole genome shotgun (WGS) entry which is preliminary data.</text>
</comment>
<proteinExistence type="predicted"/>
<evidence type="ECO:0008006" key="2">
    <source>
        <dbReference type="Google" id="ProtNLM"/>
    </source>
</evidence>
<sequence>MMSSIRELRIEPPAPILEATRQWLAPVREALGGDFLAAYLTGSVLTQGFDPKQSRVNILVLARELPAEAVDRLGPAIPRDGRKRPAFEPLFVTLRQMEKSLDAFPIEWLEIQERHLLLEGEDVVATLKVPRTYLRLQCEQQLRGKLLHLRQGLLAHWDDDKALGDLLAGSASSFAALFRTLLRLRGETTPADTPKVIERVADLYRLEAQGLLAAHLARYAGLRPGTARPMTRGFLAQIERLIVAIDELSVP</sequence>
<accession>A0A832HZF7</accession>
<evidence type="ECO:0000313" key="1">
    <source>
        <dbReference type="EMBL" id="HGZ41829.1"/>
    </source>
</evidence>
<gene>
    <name evidence="1" type="ORF">ENR23_00100</name>
</gene>
<dbReference type="AlphaFoldDB" id="A0A832HZF7"/>
<reference evidence="1" key="1">
    <citation type="journal article" date="2020" name="mSystems">
        <title>Genome- and Community-Level Interaction Insights into Carbon Utilization and Element Cycling Functions of Hydrothermarchaeota in Hydrothermal Sediment.</title>
        <authorList>
            <person name="Zhou Z."/>
            <person name="Liu Y."/>
            <person name="Xu W."/>
            <person name="Pan J."/>
            <person name="Luo Z.H."/>
            <person name="Li M."/>
        </authorList>
    </citation>
    <scope>NUCLEOTIDE SEQUENCE [LARGE SCALE GENOMIC DNA]</scope>
    <source>
        <strain evidence="1">SpSt-381</strain>
    </source>
</reference>
<protein>
    <recommendedName>
        <fullName evidence="2">Nucleotidyltransferase domain-containing protein</fullName>
    </recommendedName>
</protein>
<dbReference type="EMBL" id="DSQF01000001">
    <property type="protein sequence ID" value="HGZ41829.1"/>
    <property type="molecule type" value="Genomic_DNA"/>
</dbReference>
<organism evidence="1">
    <name type="scientific">Eiseniibacteriota bacterium</name>
    <dbReference type="NCBI Taxonomy" id="2212470"/>
    <lineage>
        <taxon>Bacteria</taxon>
        <taxon>Candidatus Eiseniibacteriota</taxon>
    </lineage>
</organism>
<name>A0A832HZF7_UNCEI</name>